<dbReference type="Gene3D" id="3.40.50.1240">
    <property type="entry name" value="Phosphoglycerate mutase-like"/>
    <property type="match status" value="1"/>
</dbReference>
<dbReference type="PANTHER" id="PTHR48100:SF1">
    <property type="entry name" value="HISTIDINE PHOSPHATASE FAMILY PROTEIN-RELATED"/>
    <property type="match status" value="1"/>
</dbReference>
<dbReference type="SMART" id="SM00855">
    <property type="entry name" value="PGAM"/>
    <property type="match status" value="1"/>
</dbReference>
<proteinExistence type="predicted"/>
<dbReference type="EMBL" id="AZHF01000003">
    <property type="protein sequence ID" value="OAA78522.1"/>
    <property type="molecule type" value="Genomic_DNA"/>
</dbReference>
<keyword evidence="2" id="KW-1185">Reference proteome</keyword>
<evidence type="ECO:0000313" key="2">
    <source>
        <dbReference type="Proteomes" id="UP000076881"/>
    </source>
</evidence>
<name>A0A162K6D5_CORDF</name>
<dbReference type="Pfam" id="PF00300">
    <property type="entry name" value="His_Phos_1"/>
    <property type="match status" value="1"/>
</dbReference>
<accession>A0A162K6D5</accession>
<dbReference type="GO" id="GO:0016791">
    <property type="term" value="F:phosphatase activity"/>
    <property type="evidence" value="ECO:0007669"/>
    <property type="project" value="TreeGrafter"/>
</dbReference>
<dbReference type="CDD" id="cd07067">
    <property type="entry name" value="HP_PGM_like"/>
    <property type="match status" value="1"/>
</dbReference>
<dbReference type="InterPro" id="IPR013078">
    <property type="entry name" value="His_Pase_superF_clade-1"/>
</dbReference>
<organism evidence="1 2">
    <name type="scientific">Akanthomyces lecanii RCEF 1005</name>
    <dbReference type="NCBI Taxonomy" id="1081108"/>
    <lineage>
        <taxon>Eukaryota</taxon>
        <taxon>Fungi</taxon>
        <taxon>Dikarya</taxon>
        <taxon>Ascomycota</taxon>
        <taxon>Pezizomycotina</taxon>
        <taxon>Sordariomycetes</taxon>
        <taxon>Hypocreomycetidae</taxon>
        <taxon>Hypocreales</taxon>
        <taxon>Cordycipitaceae</taxon>
        <taxon>Akanthomyces</taxon>
        <taxon>Cordyceps confragosa</taxon>
    </lineage>
</organism>
<dbReference type="InterPro" id="IPR029033">
    <property type="entry name" value="His_PPase_superfam"/>
</dbReference>
<dbReference type="GO" id="GO:0005737">
    <property type="term" value="C:cytoplasm"/>
    <property type="evidence" value="ECO:0007669"/>
    <property type="project" value="TreeGrafter"/>
</dbReference>
<evidence type="ECO:0000313" key="1">
    <source>
        <dbReference type="EMBL" id="OAA78522.1"/>
    </source>
</evidence>
<dbReference type="OrthoDB" id="496981at2759"/>
<reference evidence="1 2" key="1">
    <citation type="journal article" date="2016" name="Genome Biol. Evol.">
        <title>Divergent and convergent evolution of fungal pathogenicity.</title>
        <authorList>
            <person name="Shang Y."/>
            <person name="Xiao G."/>
            <person name="Zheng P."/>
            <person name="Cen K."/>
            <person name="Zhan S."/>
            <person name="Wang C."/>
        </authorList>
    </citation>
    <scope>NUCLEOTIDE SEQUENCE [LARGE SCALE GENOMIC DNA]</scope>
    <source>
        <strain evidence="1 2">RCEF 1005</strain>
    </source>
</reference>
<comment type="caution">
    <text evidence="1">The sequence shown here is derived from an EMBL/GenBank/DDBJ whole genome shotgun (WGS) entry which is preliminary data.</text>
</comment>
<dbReference type="SUPFAM" id="SSF53254">
    <property type="entry name" value="Phosphoglycerate mutase-like"/>
    <property type="match status" value="1"/>
</dbReference>
<dbReference type="PANTHER" id="PTHR48100">
    <property type="entry name" value="BROAD-SPECIFICITY PHOSPHATASE YOR283W-RELATED"/>
    <property type="match status" value="1"/>
</dbReference>
<protein>
    <submittedName>
        <fullName evidence="1">Phosphoglycerate mutase family protein</fullName>
    </submittedName>
</protein>
<dbReference type="InterPro" id="IPR050275">
    <property type="entry name" value="PGM_Phosphatase"/>
</dbReference>
<sequence length="292" mass="32833">MGKWNFSVPEGYFDDCVALAAQLPGGKLTTRPLFALTPRDYPSDAGTTTDTRPWARFTSHVNALNRDSPEHVSYKIMLLTRHGQGFHNLKNQEVGDEAWDSHFSLLDGDDNTTWFDASLTPLGIAQATALSEQWLASITADGLPVPQTLYTSPLARCLQTSQHCLKPVMDAHNQPYRPMVKENLRERWTMHTCDKRRPRAWIAEHWPAYIIEDGFAEEDILGRQPREETESENQTRILEALGDVFERDGSEVVAWTFHSLAMQALLGALGMVPFKVQPATTVALLVRGEKET</sequence>
<gene>
    <name evidence="1" type="ORF">LEL_05345</name>
</gene>
<dbReference type="AlphaFoldDB" id="A0A162K6D5"/>
<dbReference type="Proteomes" id="UP000076881">
    <property type="component" value="Unassembled WGS sequence"/>
</dbReference>